<proteinExistence type="predicted"/>
<sequence length="376" mass="41964">MVCFGLGAAVLSVGVEAARTPWTEAERRAYLEPLEIVLDAALAAAPLVRPWALDRDAKGRVYFVHVPSGRSSRRHPLEQQRQRSAREVGASWEGEAASGLKRWCTAADGEGREYYYNVETETTWENPATALLASLYVKTRALEALCRLGGHGAPAGGEDPGQAGATRAQARSATEVVQQLGQQHDMQQHIQEQRRQEQQARHMQEQHVHPQMQHVQEQRMQQQPQWHQQQAQPQPWQVVQLQQQPQPQQQQHVELTIQQPQQPQSYKPAWMGQQSGPLVHVSVQQPFLSQMPAGMGTQTGPLVHVTVQQPLFDNQLVQQLLQMTGQVSQNAPWMLQSQMAQLGAPPPTSVPPPWCTITNWGRQDTLDIESLVGSAP</sequence>
<evidence type="ECO:0000313" key="4">
    <source>
        <dbReference type="EMBL" id="CAK0844257.1"/>
    </source>
</evidence>
<protein>
    <recommendedName>
        <fullName evidence="3">WW domain-containing protein</fullName>
    </recommendedName>
</protein>
<dbReference type="InterPro" id="IPR001202">
    <property type="entry name" value="WW_dom"/>
</dbReference>
<keyword evidence="2" id="KW-0732">Signal</keyword>
<gene>
    <name evidence="4" type="ORF">PCOR1329_LOCUS38398</name>
</gene>
<dbReference type="PROSITE" id="PS01159">
    <property type="entry name" value="WW_DOMAIN_1"/>
    <property type="match status" value="1"/>
</dbReference>
<feature type="compositionally biased region" description="Basic and acidic residues" evidence="1">
    <location>
        <begin position="75"/>
        <end position="86"/>
    </location>
</feature>
<evidence type="ECO:0000259" key="3">
    <source>
        <dbReference type="PROSITE" id="PS01159"/>
    </source>
</evidence>
<feature type="compositionally biased region" description="Basic and acidic residues" evidence="1">
    <location>
        <begin position="191"/>
        <end position="208"/>
    </location>
</feature>
<feature type="signal peptide" evidence="2">
    <location>
        <begin position="1"/>
        <end position="17"/>
    </location>
</feature>
<dbReference type="Proteomes" id="UP001189429">
    <property type="component" value="Unassembled WGS sequence"/>
</dbReference>
<dbReference type="CDD" id="cd00201">
    <property type="entry name" value="WW"/>
    <property type="match status" value="1"/>
</dbReference>
<evidence type="ECO:0000256" key="2">
    <source>
        <dbReference type="SAM" id="SignalP"/>
    </source>
</evidence>
<feature type="domain" description="WW" evidence="3">
    <location>
        <begin position="103"/>
        <end position="127"/>
    </location>
</feature>
<accession>A0ABN9TEP6</accession>
<evidence type="ECO:0000256" key="1">
    <source>
        <dbReference type="SAM" id="MobiDB-lite"/>
    </source>
</evidence>
<dbReference type="SUPFAM" id="SSF51045">
    <property type="entry name" value="WW domain"/>
    <property type="match status" value="1"/>
</dbReference>
<organism evidence="4 5">
    <name type="scientific">Prorocentrum cordatum</name>
    <dbReference type="NCBI Taxonomy" id="2364126"/>
    <lineage>
        <taxon>Eukaryota</taxon>
        <taxon>Sar</taxon>
        <taxon>Alveolata</taxon>
        <taxon>Dinophyceae</taxon>
        <taxon>Prorocentrales</taxon>
        <taxon>Prorocentraceae</taxon>
        <taxon>Prorocentrum</taxon>
    </lineage>
</organism>
<reference evidence="4" key="1">
    <citation type="submission" date="2023-10" db="EMBL/GenBank/DDBJ databases">
        <authorList>
            <person name="Chen Y."/>
            <person name="Shah S."/>
            <person name="Dougan E. K."/>
            <person name="Thang M."/>
            <person name="Chan C."/>
        </authorList>
    </citation>
    <scope>NUCLEOTIDE SEQUENCE [LARGE SCALE GENOMIC DNA]</scope>
</reference>
<feature type="compositionally biased region" description="Low complexity" evidence="1">
    <location>
        <begin position="178"/>
        <end position="190"/>
    </location>
</feature>
<feature type="region of interest" description="Disordered" evidence="1">
    <location>
        <begin position="70"/>
        <end position="90"/>
    </location>
</feature>
<dbReference type="SMART" id="SM00456">
    <property type="entry name" value="WW"/>
    <property type="match status" value="2"/>
</dbReference>
<evidence type="ECO:0000313" key="5">
    <source>
        <dbReference type="Proteomes" id="UP001189429"/>
    </source>
</evidence>
<dbReference type="Gene3D" id="2.20.70.10">
    <property type="match status" value="1"/>
</dbReference>
<dbReference type="EMBL" id="CAUYUJ010014649">
    <property type="protein sequence ID" value="CAK0844257.1"/>
    <property type="molecule type" value="Genomic_DNA"/>
</dbReference>
<dbReference type="InterPro" id="IPR036020">
    <property type="entry name" value="WW_dom_sf"/>
</dbReference>
<feature type="chain" id="PRO_5045399507" description="WW domain-containing protein" evidence="2">
    <location>
        <begin position="18"/>
        <end position="376"/>
    </location>
</feature>
<feature type="region of interest" description="Disordered" evidence="1">
    <location>
        <begin position="153"/>
        <end position="245"/>
    </location>
</feature>
<name>A0ABN9TEP6_9DINO</name>
<keyword evidence="5" id="KW-1185">Reference proteome</keyword>
<feature type="compositionally biased region" description="Low complexity" evidence="1">
    <location>
        <begin position="210"/>
        <end position="245"/>
    </location>
</feature>
<comment type="caution">
    <text evidence="4">The sequence shown here is derived from an EMBL/GenBank/DDBJ whole genome shotgun (WGS) entry which is preliminary data.</text>
</comment>